<feature type="compositionally biased region" description="Basic and acidic residues" evidence="1">
    <location>
        <begin position="160"/>
        <end position="171"/>
    </location>
</feature>
<feature type="region of interest" description="Disordered" evidence="1">
    <location>
        <begin position="160"/>
        <end position="194"/>
    </location>
</feature>
<feature type="region of interest" description="Disordered" evidence="1">
    <location>
        <begin position="439"/>
        <end position="461"/>
    </location>
</feature>
<dbReference type="AlphaFoldDB" id="A0A0J8B3B8"/>
<protein>
    <submittedName>
        <fullName evidence="2">Uncharacterized protein</fullName>
    </submittedName>
</protein>
<reference evidence="2 3" key="1">
    <citation type="journal article" date="2014" name="Nature">
        <title>The genome of the recently domesticated crop plant sugar beet (Beta vulgaris).</title>
        <authorList>
            <person name="Dohm J.C."/>
            <person name="Minoche A.E."/>
            <person name="Holtgrawe D."/>
            <person name="Capella-Gutierrez S."/>
            <person name="Zakrzewski F."/>
            <person name="Tafer H."/>
            <person name="Rupp O."/>
            <person name="Sorensen T.R."/>
            <person name="Stracke R."/>
            <person name="Reinhardt R."/>
            <person name="Goesmann A."/>
            <person name="Kraft T."/>
            <person name="Schulz B."/>
            <person name="Stadler P.F."/>
            <person name="Schmidt T."/>
            <person name="Gabaldon T."/>
            <person name="Lehrach H."/>
            <person name="Weisshaar B."/>
            <person name="Himmelbauer H."/>
        </authorList>
    </citation>
    <scope>NUCLEOTIDE SEQUENCE [LARGE SCALE GENOMIC DNA]</scope>
    <source>
        <tissue evidence="2">Taproot</tissue>
    </source>
</reference>
<dbReference type="OrthoDB" id="1112564at2759"/>
<feature type="compositionally biased region" description="Polar residues" evidence="1">
    <location>
        <begin position="1"/>
        <end position="17"/>
    </location>
</feature>
<organism evidence="2 3">
    <name type="scientific">Beta vulgaris subsp. vulgaris</name>
    <name type="common">Beet</name>
    <dbReference type="NCBI Taxonomy" id="3555"/>
    <lineage>
        <taxon>Eukaryota</taxon>
        <taxon>Viridiplantae</taxon>
        <taxon>Streptophyta</taxon>
        <taxon>Embryophyta</taxon>
        <taxon>Tracheophyta</taxon>
        <taxon>Spermatophyta</taxon>
        <taxon>Magnoliopsida</taxon>
        <taxon>eudicotyledons</taxon>
        <taxon>Gunneridae</taxon>
        <taxon>Pentapetalae</taxon>
        <taxon>Caryophyllales</taxon>
        <taxon>Chenopodiaceae</taxon>
        <taxon>Betoideae</taxon>
        <taxon>Beta</taxon>
    </lineage>
</organism>
<name>A0A0J8B3B8_BETVV</name>
<dbReference type="Gramene" id="KMS95486">
    <property type="protein sequence ID" value="KMS95486"/>
    <property type="gene ID" value="BVRB_007740"/>
</dbReference>
<evidence type="ECO:0000313" key="2">
    <source>
        <dbReference type="EMBL" id="KMS95486.1"/>
    </source>
</evidence>
<gene>
    <name evidence="2" type="ORF">BVRB_007740</name>
</gene>
<evidence type="ECO:0000313" key="3">
    <source>
        <dbReference type="Proteomes" id="UP000035740"/>
    </source>
</evidence>
<evidence type="ECO:0000256" key="1">
    <source>
        <dbReference type="SAM" id="MobiDB-lite"/>
    </source>
</evidence>
<dbReference type="EMBL" id="KQ090462">
    <property type="protein sequence ID" value="KMS95486.1"/>
    <property type="molecule type" value="Genomic_DNA"/>
</dbReference>
<sequence>MTESVPSSPSVDQNSEPDISPVGRTRLLADIPPTTDRERELRSKFLNDPSTPEEHNLTLRYLTASQSGDEQTLRHQILARRTRRHPPADVVPGLDVPSLREHAWLDSLADAGVRVSSNFYDRLQECATPNPSVVNLGDNSELPATDMAQEDNIEIVYQHRTDGSSRSKEPLVAESSTSGRHDEDAIGPGSNALWLPEDATSSPLTVEIDMLWRQDALDLGYPRIERNLYHMPSPYKLIKNGSSRLTGWWSLMTADKKMTVQHKMTSLKGWQDAFFWLQVPDDYPVHRHFTEPSPHMEHLPLEPLTEEELAACDYFGSTDYDITYEDGKIIRSKEPSILLPHSKYILGDRPLSAFLLSPAFENGFEHLDLDLLCVDEDYRPLTHLPAAPLNEYETMHGVSNGRREGNCHGPQNLRRGRGAATTFRFPVVAANLGAPSSPAIPLQASTTRSVTRGGRNRRRLREPTAVDAAANKRQAVEDPDTSAAREDNNAVVELIEQYLEYQRLVGTYKASFETCQGLLKDAEDKLAPLQDEVTTLGQRAALLEETEENVKALTKAVEAAVAEKQVVVLDAAAEVEARGAAKAVADFKNSDDYVAELHKRYDGGWAAAMRCVCKIVTWLQYFVLGLSYDRQCI</sequence>
<dbReference type="Proteomes" id="UP000035740">
    <property type="component" value="Unassembled WGS sequence"/>
</dbReference>
<keyword evidence="3" id="KW-1185">Reference proteome</keyword>
<accession>A0A0J8B3B8</accession>
<proteinExistence type="predicted"/>
<feature type="region of interest" description="Disordered" evidence="1">
    <location>
        <begin position="1"/>
        <end position="38"/>
    </location>
</feature>